<comment type="caution">
    <text evidence="3">The sequence shown here is derived from an EMBL/GenBank/DDBJ whole genome shotgun (WGS) entry which is preliminary data.</text>
</comment>
<dbReference type="InterPro" id="IPR011335">
    <property type="entry name" value="Restrct_endonuc-II-like"/>
</dbReference>
<dbReference type="PANTHER" id="PTHR34039">
    <property type="entry name" value="UPF0102 PROTEIN YRAN"/>
    <property type="match status" value="1"/>
</dbReference>
<keyword evidence="4" id="KW-1185">Reference proteome</keyword>
<dbReference type="InterPro" id="IPR011856">
    <property type="entry name" value="tRNA_endonuc-like_dom_sf"/>
</dbReference>
<evidence type="ECO:0000256" key="2">
    <source>
        <dbReference type="HAMAP-Rule" id="MF_00048"/>
    </source>
</evidence>
<comment type="similarity">
    <text evidence="1 2">Belongs to the UPF0102 family.</text>
</comment>
<dbReference type="AlphaFoldDB" id="A0A3N0C452"/>
<evidence type="ECO:0000313" key="3">
    <source>
        <dbReference type="EMBL" id="RNL56728.1"/>
    </source>
</evidence>
<organism evidence="3 4">
    <name type="scientific">Arthrobacter oryzae</name>
    <dbReference type="NCBI Taxonomy" id="409290"/>
    <lineage>
        <taxon>Bacteria</taxon>
        <taxon>Bacillati</taxon>
        <taxon>Actinomycetota</taxon>
        <taxon>Actinomycetes</taxon>
        <taxon>Micrococcales</taxon>
        <taxon>Micrococcaceae</taxon>
        <taxon>Arthrobacter</taxon>
    </lineage>
</organism>
<name>A0A3N0C452_9MICC</name>
<gene>
    <name evidence="3" type="ORF">D7003_08505</name>
</gene>
<dbReference type="GO" id="GO:0003676">
    <property type="term" value="F:nucleic acid binding"/>
    <property type="evidence" value="ECO:0007669"/>
    <property type="project" value="InterPro"/>
</dbReference>
<dbReference type="CDD" id="cd20736">
    <property type="entry name" value="PoNe_Nuclease"/>
    <property type="match status" value="1"/>
</dbReference>
<protein>
    <recommendedName>
        <fullName evidence="2">UPF0102 protein D7003_08505</fullName>
    </recommendedName>
</protein>
<evidence type="ECO:0000256" key="1">
    <source>
        <dbReference type="ARBA" id="ARBA00006738"/>
    </source>
</evidence>
<dbReference type="Pfam" id="PF02021">
    <property type="entry name" value="UPF0102"/>
    <property type="match status" value="1"/>
</dbReference>
<dbReference type="EMBL" id="RBED01000085">
    <property type="protein sequence ID" value="RNL56728.1"/>
    <property type="molecule type" value="Genomic_DNA"/>
</dbReference>
<dbReference type="OrthoDB" id="9794876at2"/>
<evidence type="ECO:0000313" key="4">
    <source>
        <dbReference type="Proteomes" id="UP000273807"/>
    </source>
</evidence>
<dbReference type="RefSeq" id="WP_123255027.1">
    <property type="nucleotide sequence ID" value="NZ_RBED01000085.1"/>
</dbReference>
<dbReference type="Proteomes" id="UP000273807">
    <property type="component" value="Unassembled WGS sequence"/>
</dbReference>
<reference evidence="3 4" key="1">
    <citation type="submission" date="2018-10" db="EMBL/GenBank/DDBJ databases">
        <title>Genome sequencing of Arthrobacter oryzae TNB02.</title>
        <authorList>
            <person name="Cho Y.-J."/>
            <person name="Cho A."/>
            <person name="Kim O.-S."/>
        </authorList>
    </citation>
    <scope>NUCLEOTIDE SEQUENCE [LARGE SCALE GENOMIC DNA]</scope>
    <source>
        <strain evidence="3 4">TNB02</strain>
    </source>
</reference>
<sequence length="118" mass="12971">MRAKDAVGRRGEDIAEAYLEARGLRILDRNWRCRDGEIDLVALDGAVVVIVEVKARTSLAYGHPFEAVDARKLARLHRLAVAWCRDHLPAVPPWRVDVVGVLDDGSGSPAVEHLRGVA</sequence>
<dbReference type="InterPro" id="IPR003509">
    <property type="entry name" value="UPF0102_YraN-like"/>
</dbReference>
<accession>A0A3N0C452</accession>
<proteinExistence type="inferred from homology"/>
<dbReference type="SUPFAM" id="SSF52980">
    <property type="entry name" value="Restriction endonuclease-like"/>
    <property type="match status" value="1"/>
</dbReference>
<dbReference type="NCBIfam" id="NF009154">
    <property type="entry name" value="PRK12497.3-3"/>
    <property type="match status" value="1"/>
</dbReference>
<dbReference type="Gene3D" id="3.40.1350.10">
    <property type="match status" value="1"/>
</dbReference>
<dbReference type="PANTHER" id="PTHR34039:SF1">
    <property type="entry name" value="UPF0102 PROTEIN YRAN"/>
    <property type="match status" value="1"/>
</dbReference>
<dbReference type="NCBIfam" id="NF009150">
    <property type="entry name" value="PRK12497.1-3"/>
    <property type="match status" value="1"/>
</dbReference>
<dbReference type="HAMAP" id="MF_00048">
    <property type="entry name" value="UPF0102"/>
    <property type="match status" value="1"/>
</dbReference>